<feature type="compositionally biased region" description="Basic and acidic residues" evidence="1">
    <location>
        <begin position="373"/>
        <end position="383"/>
    </location>
</feature>
<gene>
    <name evidence="3" type="ORF">SADUNF_Sadunf14G0088700</name>
</gene>
<dbReference type="GO" id="GO:0006338">
    <property type="term" value="P:chromatin remodeling"/>
    <property type="evidence" value="ECO:0007669"/>
    <property type="project" value="InterPro"/>
</dbReference>
<dbReference type="AlphaFoldDB" id="A0A835JIZ9"/>
<evidence type="ECO:0000256" key="1">
    <source>
        <dbReference type="SAM" id="MobiDB-lite"/>
    </source>
</evidence>
<feature type="region of interest" description="Disordered" evidence="1">
    <location>
        <begin position="98"/>
        <end position="194"/>
    </location>
</feature>
<feature type="compositionally biased region" description="Basic and acidic residues" evidence="1">
    <location>
        <begin position="497"/>
        <end position="535"/>
    </location>
</feature>
<feature type="compositionally biased region" description="Basic and acidic residues" evidence="1">
    <location>
        <begin position="409"/>
        <end position="418"/>
    </location>
</feature>
<comment type="caution">
    <text evidence="3">The sequence shown here is derived from an EMBL/GenBank/DDBJ whole genome shotgun (WGS) entry which is preliminary data.</text>
</comment>
<dbReference type="Proteomes" id="UP000657918">
    <property type="component" value="Unassembled WGS sequence"/>
</dbReference>
<dbReference type="Pfam" id="PF04438">
    <property type="entry name" value="zf-HIT"/>
    <property type="match status" value="1"/>
</dbReference>
<feature type="compositionally biased region" description="Basic and acidic residues" evidence="1">
    <location>
        <begin position="447"/>
        <end position="462"/>
    </location>
</feature>
<organism evidence="3 4">
    <name type="scientific">Salix dunnii</name>
    <dbReference type="NCBI Taxonomy" id="1413687"/>
    <lineage>
        <taxon>Eukaryota</taxon>
        <taxon>Viridiplantae</taxon>
        <taxon>Streptophyta</taxon>
        <taxon>Embryophyta</taxon>
        <taxon>Tracheophyta</taxon>
        <taxon>Spermatophyta</taxon>
        <taxon>Magnoliopsida</taxon>
        <taxon>eudicotyledons</taxon>
        <taxon>Gunneridae</taxon>
        <taxon>Pentapetalae</taxon>
        <taxon>rosids</taxon>
        <taxon>fabids</taxon>
        <taxon>Malpighiales</taxon>
        <taxon>Salicaceae</taxon>
        <taxon>Saliceae</taxon>
        <taxon>Salix</taxon>
    </lineage>
</organism>
<feature type="compositionally biased region" description="Polar residues" evidence="1">
    <location>
        <begin position="255"/>
        <end position="279"/>
    </location>
</feature>
<dbReference type="CDD" id="cd23021">
    <property type="entry name" value="zf-HIT_IN80B"/>
    <property type="match status" value="1"/>
</dbReference>
<feature type="compositionally biased region" description="Basic and acidic residues" evidence="1">
    <location>
        <begin position="131"/>
        <end position="148"/>
    </location>
</feature>
<evidence type="ECO:0000259" key="2">
    <source>
        <dbReference type="SMART" id="SM01406"/>
    </source>
</evidence>
<keyword evidence="4" id="KW-1185">Reference proteome</keyword>
<dbReference type="OrthoDB" id="2021186at2759"/>
<dbReference type="InterPro" id="IPR029523">
    <property type="entry name" value="INO80B/Ies2"/>
</dbReference>
<reference evidence="3 4" key="1">
    <citation type="submission" date="2020-10" db="EMBL/GenBank/DDBJ databases">
        <title>Plant Genome Project.</title>
        <authorList>
            <person name="Zhang R.-G."/>
        </authorList>
    </citation>
    <scope>NUCLEOTIDE SEQUENCE [LARGE SCALE GENOMIC DNA]</scope>
    <source>
        <strain evidence="3">FAFU-HL-1</strain>
        <tissue evidence="3">Leaf</tissue>
    </source>
</reference>
<dbReference type="GO" id="GO:0031011">
    <property type="term" value="C:Ino80 complex"/>
    <property type="evidence" value="ECO:0007669"/>
    <property type="project" value="InterPro"/>
</dbReference>
<feature type="domain" description="INO80 complex subunit B-like conserved region" evidence="2">
    <location>
        <begin position="506"/>
        <end position="591"/>
    </location>
</feature>
<sequence>MMHNLYIPFCNDFSGCYALNALFFYPLTHQFSIFMVILSSRASILVHFQGLSNIIVKVFDVGLTKAIFGIGATNERLVFHHMEELGLAQFDTMGSAVRKKRSQISRRPKDSQTFTDNHDHSSLSISPPSDDMSKASSDENADNRRKESGLNQSVSRVSLATTGAESKKSFSGSNSGRSVTNNRSSHEGALAPLNWRSTSKLKECMNVESRTANMYCGRNGESCSEQSGVSSDVLGNESKFKKVKFKVGDVAHTINANSTTNGRSSTKNPRFSDTSSTRQKLGLQGNLEEEHFVSGKRPGLQGVPWKEFSRRGFSIGKEDCLMGKTSSKNTAGKQGNKSEAARKSKRAPKRRVLEGGFGEDDDDGEIRYLEKLKFKVPTRHKEDDGNDGDESIKKQRKLSTLGSSGALRLVKDGKKISRSDQAPEDADYEEEEPLSDGEFVGSKKQKRESVESLTDGKREMTLTKRQRALQSSKDGSSVTDANLIEFPNGLPPAPSKKQKETLTEVEQQSKKAEAAQRRRLQVEKAARESEAEAIRKILGQDSSRKKREEKMKKRMEELAQEKATTAQLHASNTIRWVMGPTGTVVTFPREMGLPSIFDSKPCSYPPPREKCAGPSCANPYKYRDTKSKLPLCSLKCYKAIQQQSQPETN</sequence>
<evidence type="ECO:0000313" key="4">
    <source>
        <dbReference type="Proteomes" id="UP000657918"/>
    </source>
</evidence>
<dbReference type="SMART" id="SM01406">
    <property type="entry name" value="PAPA-1"/>
    <property type="match status" value="1"/>
</dbReference>
<feature type="region of interest" description="Disordered" evidence="1">
    <location>
        <begin position="373"/>
        <end position="566"/>
    </location>
</feature>
<dbReference type="PANTHER" id="PTHR21561">
    <property type="entry name" value="INO80 COMPLEX SUBUNIT B"/>
    <property type="match status" value="1"/>
</dbReference>
<dbReference type="EMBL" id="JADGMS010000014">
    <property type="protein sequence ID" value="KAF9669254.1"/>
    <property type="molecule type" value="Genomic_DNA"/>
</dbReference>
<feature type="compositionally biased region" description="Polar residues" evidence="1">
    <location>
        <begin position="468"/>
        <end position="480"/>
    </location>
</feature>
<feature type="compositionally biased region" description="Basic and acidic residues" evidence="1">
    <location>
        <begin position="542"/>
        <end position="560"/>
    </location>
</feature>
<feature type="region of interest" description="Disordered" evidence="1">
    <location>
        <begin position="319"/>
        <end position="360"/>
    </location>
</feature>
<feature type="compositionally biased region" description="Acidic residues" evidence="1">
    <location>
        <begin position="422"/>
        <end position="435"/>
    </location>
</feature>
<feature type="compositionally biased region" description="Polar residues" evidence="1">
    <location>
        <begin position="149"/>
        <end position="183"/>
    </location>
</feature>
<feature type="compositionally biased region" description="Polar residues" evidence="1">
    <location>
        <begin position="324"/>
        <end position="335"/>
    </location>
</feature>
<dbReference type="InterPro" id="IPR006880">
    <property type="entry name" value="INO80B_C"/>
</dbReference>
<accession>A0A835JIZ9</accession>
<dbReference type="InterPro" id="IPR007529">
    <property type="entry name" value="Znf_HIT"/>
</dbReference>
<proteinExistence type="predicted"/>
<feature type="region of interest" description="Disordered" evidence="1">
    <location>
        <begin position="255"/>
        <end position="281"/>
    </location>
</feature>
<name>A0A835JIZ9_9ROSI</name>
<dbReference type="PANTHER" id="PTHR21561:SF25">
    <property type="entry name" value="OS03G0811500 PROTEIN"/>
    <property type="match status" value="1"/>
</dbReference>
<protein>
    <recommendedName>
        <fullName evidence="2">INO80 complex subunit B-like conserved region domain-containing protein</fullName>
    </recommendedName>
</protein>
<dbReference type="Pfam" id="PF04795">
    <property type="entry name" value="PAPA-1"/>
    <property type="match status" value="1"/>
</dbReference>
<evidence type="ECO:0000313" key="3">
    <source>
        <dbReference type="EMBL" id="KAF9669254.1"/>
    </source>
</evidence>